<name>D2R5T0_PIRSD</name>
<organism evidence="1 2">
    <name type="scientific">Pirellula staleyi (strain ATCC 27377 / DSM 6068 / ICPB 4128)</name>
    <name type="common">Pirella staleyi</name>
    <dbReference type="NCBI Taxonomy" id="530564"/>
    <lineage>
        <taxon>Bacteria</taxon>
        <taxon>Pseudomonadati</taxon>
        <taxon>Planctomycetota</taxon>
        <taxon>Planctomycetia</taxon>
        <taxon>Pirellulales</taxon>
        <taxon>Pirellulaceae</taxon>
        <taxon>Pirellula</taxon>
    </lineage>
</organism>
<dbReference type="KEGG" id="psl:Psta_2593"/>
<evidence type="ECO:0000313" key="2">
    <source>
        <dbReference type="Proteomes" id="UP000001887"/>
    </source>
</evidence>
<dbReference type="EMBL" id="CP001848">
    <property type="protein sequence ID" value="ADB17262.1"/>
    <property type="molecule type" value="Genomic_DNA"/>
</dbReference>
<dbReference type="OrthoDB" id="276662at2"/>
<dbReference type="eggNOG" id="ENOG5033EAW">
    <property type="taxonomic scope" value="Bacteria"/>
</dbReference>
<evidence type="ECO:0000313" key="1">
    <source>
        <dbReference type="EMBL" id="ADB17262.1"/>
    </source>
</evidence>
<accession>D2R5T0</accession>
<reference evidence="1 2" key="1">
    <citation type="journal article" date="2009" name="Stand. Genomic Sci.">
        <title>Complete genome sequence of Pirellula staleyi type strain (ATCC 27377).</title>
        <authorList>
            <person name="Clum A."/>
            <person name="Tindall B.J."/>
            <person name="Sikorski J."/>
            <person name="Ivanova N."/>
            <person name="Mavrommatis K."/>
            <person name="Lucas S."/>
            <person name="Glavina del Rio T."/>
            <person name="Nolan M."/>
            <person name="Chen F."/>
            <person name="Tice H."/>
            <person name="Pitluck S."/>
            <person name="Cheng J.F."/>
            <person name="Chertkov O."/>
            <person name="Brettin T."/>
            <person name="Han C."/>
            <person name="Detter J.C."/>
            <person name="Kuske C."/>
            <person name="Bruce D."/>
            <person name="Goodwin L."/>
            <person name="Ovchinikova G."/>
            <person name="Pati A."/>
            <person name="Mikhailova N."/>
            <person name="Chen A."/>
            <person name="Palaniappan K."/>
            <person name="Land M."/>
            <person name="Hauser L."/>
            <person name="Chang Y.J."/>
            <person name="Jeffries C.D."/>
            <person name="Chain P."/>
            <person name="Rohde M."/>
            <person name="Goker M."/>
            <person name="Bristow J."/>
            <person name="Eisen J.A."/>
            <person name="Markowitz V."/>
            <person name="Hugenholtz P."/>
            <person name="Kyrpides N.C."/>
            <person name="Klenk H.P."/>
            <person name="Lapidus A."/>
        </authorList>
    </citation>
    <scope>NUCLEOTIDE SEQUENCE [LARGE SCALE GENOMIC DNA]</scope>
    <source>
        <strain evidence="2">ATCC 27377 / DSM 6068 / ICPB 4128</strain>
    </source>
</reference>
<protein>
    <submittedName>
        <fullName evidence="1">Uncharacterized protein</fullName>
    </submittedName>
</protein>
<keyword evidence="2" id="KW-1185">Reference proteome</keyword>
<proteinExistence type="predicted"/>
<dbReference type="Proteomes" id="UP000001887">
    <property type="component" value="Chromosome"/>
</dbReference>
<sequence length="104" mass="11797">MAKYYVESGEFKLVCEAHTQRGAALWAVHRCLSQSLPFLGADESENDLQPRKRLDAKMQVNEVGFQRGDAKTYDTFELVTEWNHLMVALGRLEEELAAREPVGV</sequence>
<dbReference type="STRING" id="530564.Psta_2593"/>
<gene>
    <name evidence="1" type="ordered locus">Psta_2593</name>
</gene>
<dbReference type="AlphaFoldDB" id="D2R5T0"/>
<dbReference type="HOGENOM" id="CLU_2271948_0_0_0"/>